<reference evidence="2" key="1">
    <citation type="journal article" date="2022" name="bioRxiv">
        <title>Sequencing and chromosome-scale assembly of the giantPleurodeles waltlgenome.</title>
        <authorList>
            <person name="Brown T."/>
            <person name="Elewa A."/>
            <person name="Iarovenko S."/>
            <person name="Subramanian E."/>
            <person name="Araus A.J."/>
            <person name="Petzold A."/>
            <person name="Susuki M."/>
            <person name="Suzuki K.-i.T."/>
            <person name="Hayashi T."/>
            <person name="Toyoda A."/>
            <person name="Oliveira C."/>
            <person name="Osipova E."/>
            <person name="Leigh N.D."/>
            <person name="Simon A."/>
            <person name="Yun M.H."/>
        </authorList>
    </citation>
    <scope>NUCLEOTIDE SEQUENCE</scope>
    <source>
        <strain evidence="2">20211129_DDA</strain>
        <tissue evidence="2">Liver</tissue>
    </source>
</reference>
<gene>
    <name evidence="2" type="ORF">NDU88_001098</name>
</gene>
<feature type="region of interest" description="Disordered" evidence="1">
    <location>
        <begin position="60"/>
        <end position="92"/>
    </location>
</feature>
<protein>
    <submittedName>
        <fullName evidence="2">Uncharacterized protein</fullName>
    </submittedName>
</protein>
<evidence type="ECO:0000313" key="2">
    <source>
        <dbReference type="EMBL" id="KAJ1087939.1"/>
    </source>
</evidence>
<sequence>MRRADETRREEVKFPNGAELSAARPCILFFFPPDPSYCTQTQPRPWPRLPFFLFKFNEHPEAGGTGRRPKQASHNSSSSGSLAGEGAMPCGG</sequence>
<keyword evidence="3" id="KW-1185">Reference proteome</keyword>
<proteinExistence type="predicted"/>
<evidence type="ECO:0000256" key="1">
    <source>
        <dbReference type="SAM" id="MobiDB-lite"/>
    </source>
</evidence>
<dbReference type="Proteomes" id="UP001066276">
    <property type="component" value="Chromosome 11"/>
</dbReference>
<organism evidence="2 3">
    <name type="scientific">Pleurodeles waltl</name>
    <name type="common">Iberian ribbed newt</name>
    <dbReference type="NCBI Taxonomy" id="8319"/>
    <lineage>
        <taxon>Eukaryota</taxon>
        <taxon>Metazoa</taxon>
        <taxon>Chordata</taxon>
        <taxon>Craniata</taxon>
        <taxon>Vertebrata</taxon>
        <taxon>Euteleostomi</taxon>
        <taxon>Amphibia</taxon>
        <taxon>Batrachia</taxon>
        <taxon>Caudata</taxon>
        <taxon>Salamandroidea</taxon>
        <taxon>Salamandridae</taxon>
        <taxon>Pleurodelinae</taxon>
        <taxon>Pleurodeles</taxon>
    </lineage>
</organism>
<comment type="caution">
    <text evidence="2">The sequence shown here is derived from an EMBL/GenBank/DDBJ whole genome shotgun (WGS) entry which is preliminary data.</text>
</comment>
<evidence type="ECO:0000313" key="3">
    <source>
        <dbReference type="Proteomes" id="UP001066276"/>
    </source>
</evidence>
<accession>A0AAV7LAH7</accession>
<name>A0AAV7LAH7_PLEWA</name>
<dbReference type="EMBL" id="JANPWB010000015">
    <property type="protein sequence ID" value="KAJ1087939.1"/>
    <property type="molecule type" value="Genomic_DNA"/>
</dbReference>
<feature type="compositionally biased region" description="Low complexity" evidence="1">
    <location>
        <begin position="72"/>
        <end position="92"/>
    </location>
</feature>
<dbReference type="AlphaFoldDB" id="A0AAV7LAH7"/>